<dbReference type="GO" id="GO:0043022">
    <property type="term" value="F:ribosome binding"/>
    <property type="evidence" value="ECO:0007669"/>
    <property type="project" value="TreeGrafter"/>
</dbReference>
<evidence type="ECO:0000256" key="3">
    <source>
        <dbReference type="ARBA" id="ARBA00022741"/>
    </source>
</evidence>
<dbReference type="PANTHER" id="PTHR10229">
    <property type="entry name" value="GTP-BINDING PROTEIN HFLX"/>
    <property type="match status" value="1"/>
</dbReference>
<dbReference type="PANTHER" id="PTHR10229:SF4">
    <property type="entry name" value="GTPASE HFLX"/>
    <property type="match status" value="1"/>
</dbReference>
<comment type="subunit">
    <text evidence="6">Monomer. Associates with the 50S ribosomal subunit.</text>
</comment>
<dbReference type="FunFam" id="3.40.50.300:FF:001198">
    <property type="entry name" value="GTPase HflX"/>
    <property type="match status" value="1"/>
</dbReference>
<dbReference type="InterPro" id="IPR030394">
    <property type="entry name" value="G_HFLX_dom"/>
</dbReference>
<dbReference type="CDD" id="cd01878">
    <property type="entry name" value="HflX"/>
    <property type="match status" value="1"/>
</dbReference>
<dbReference type="GO" id="GO:0046872">
    <property type="term" value="F:metal ion binding"/>
    <property type="evidence" value="ECO:0007669"/>
    <property type="project" value="UniProtKB-KW"/>
</dbReference>
<evidence type="ECO:0000259" key="10">
    <source>
        <dbReference type="PROSITE" id="PS51705"/>
    </source>
</evidence>
<reference evidence="11 12" key="1">
    <citation type="submission" date="2023-04" db="EMBL/GenBank/DDBJ databases">
        <authorList>
            <person name="Hsu D."/>
        </authorList>
    </citation>
    <scope>NUCLEOTIDE SEQUENCE [LARGE SCALE GENOMIC DNA]</scope>
    <source>
        <strain evidence="11 12">MK1</strain>
    </source>
</reference>
<evidence type="ECO:0000256" key="8">
    <source>
        <dbReference type="PIRSR" id="PIRSR006809-2"/>
    </source>
</evidence>
<dbReference type="EMBL" id="CP121694">
    <property type="protein sequence ID" value="WRO20477.1"/>
    <property type="molecule type" value="Genomic_DNA"/>
</dbReference>
<name>A0AAU0UIQ6_9FIRM</name>
<dbReference type="Gene3D" id="6.10.250.2860">
    <property type="match status" value="1"/>
</dbReference>
<gene>
    <name evidence="6 11" type="primary">hflX</name>
    <name evidence="11" type="ORF">MFMK1_000247</name>
</gene>
<dbReference type="InterPro" id="IPR042108">
    <property type="entry name" value="GTPase_HflX_N_sf"/>
</dbReference>
<evidence type="ECO:0000256" key="6">
    <source>
        <dbReference type="HAMAP-Rule" id="MF_00900"/>
    </source>
</evidence>
<keyword evidence="5 6" id="KW-0342">GTP-binding</keyword>
<organism evidence="11 12">
    <name type="scientific">Metallumcola ferriviriculae</name>
    <dbReference type="NCBI Taxonomy" id="3039180"/>
    <lineage>
        <taxon>Bacteria</taxon>
        <taxon>Bacillati</taxon>
        <taxon>Bacillota</taxon>
        <taxon>Clostridia</taxon>
        <taxon>Neomoorellales</taxon>
        <taxon>Desulfitibacteraceae</taxon>
        <taxon>Metallumcola</taxon>
    </lineage>
</organism>
<feature type="coiled-coil region" evidence="9">
    <location>
        <begin position="156"/>
        <end position="183"/>
    </location>
</feature>
<feature type="binding site" evidence="7">
    <location>
        <begin position="203"/>
        <end position="210"/>
    </location>
    <ligand>
        <name>GTP</name>
        <dbReference type="ChEBI" id="CHEBI:37565"/>
    </ligand>
</feature>
<feature type="binding site" evidence="7">
    <location>
        <begin position="235"/>
        <end position="239"/>
    </location>
    <ligand>
        <name>GTP</name>
        <dbReference type="ChEBI" id="CHEBI:37565"/>
    </ligand>
</feature>
<feature type="binding site" evidence="8">
    <location>
        <position position="210"/>
    </location>
    <ligand>
        <name>Mg(2+)</name>
        <dbReference type="ChEBI" id="CHEBI:18420"/>
    </ligand>
</feature>
<dbReference type="PIRSF" id="PIRSF006809">
    <property type="entry name" value="GTP-binding_hflX_prd"/>
    <property type="match status" value="1"/>
</dbReference>
<keyword evidence="4 8" id="KW-0460">Magnesium</keyword>
<feature type="binding site" evidence="7">
    <location>
        <begin position="343"/>
        <end position="345"/>
    </location>
    <ligand>
        <name>GTP</name>
        <dbReference type="ChEBI" id="CHEBI:37565"/>
    </ligand>
</feature>
<dbReference type="PRINTS" id="PR00326">
    <property type="entry name" value="GTP1OBG"/>
</dbReference>
<proteinExistence type="inferred from homology"/>
<evidence type="ECO:0000313" key="12">
    <source>
        <dbReference type="Proteomes" id="UP001329915"/>
    </source>
</evidence>
<dbReference type="SUPFAM" id="SSF52540">
    <property type="entry name" value="P-loop containing nucleoside triphosphate hydrolases"/>
    <property type="match status" value="1"/>
</dbReference>
<dbReference type="FunFam" id="3.40.50.11060:FF:000001">
    <property type="entry name" value="GTPase HflX"/>
    <property type="match status" value="1"/>
</dbReference>
<dbReference type="Pfam" id="PF13167">
    <property type="entry name" value="GTP-bdg_N"/>
    <property type="match status" value="1"/>
</dbReference>
<dbReference type="RefSeq" id="WP_366923372.1">
    <property type="nucleotide sequence ID" value="NZ_CP121694.1"/>
</dbReference>
<dbReference type="GO" id="GO:0005525">
    <property type="term" value="F:GTP binding"/>
    <property type="evidence" value="ECO:0007669"/>
    <property type="project" value="UniProtKB-UniRule"/>
</dbReference>
<evidence type="ECO:0000256" key="1">
    <source>
        <dbReference type="ARBA" id="ARBA00022490"/>
    </source>
</evidence>
<evidence type="ECO:0000256" key="4">
    <source>
        <dbReference type="ARBA" id="ARBA00022842"/>
    </source>
</evidence>
<keyword evidence="9" id="KW-0175">Coiled coil</keyword>
<feature type="binding site" evidence="7">
    <location>
        <begin position="323"/>
        <end position="326"/>
    </location>
    <ligand>
        <name>GTP</name>
        <dbReference type="ChEBI" id="CHEBI:37565"/>
    </ligand>
</feature>
<dbReference type="Proteomes" id="UP001329915">
    <property type="component" value="Chromosome"/>
</dbReference>
<dbReference type="Pfam" id="PF16360">
    <property type="entry name" value="GTP-bdg_M"/>
    <property type="match status" value="1"/>
</dbReference>
<dbReference type="InterPro" id="IPR032305">
    <property type="entry name" value="GTP-bd_M"/>
</dbReference>
<dbReference type="InterPro" id="IPR027417">
    <property type="entry name" value="P-loop_NTPase"/>
</dbReference>
<dbReference type="HAMAP" id="MF_00900">
    <property type="entry name" value="GTPase_HflX"/>
    <property type="match status" value="1"/>
</dbReference>
<dbReference type="InterPro" id="IPR016496">
    <property type="entry name" value="GTPase_HflX"/>
</dbReference>
<dbReference type="Gene3D" id="3.40.50.11060">
    <property type="entry name" value="GTPase HflX, N-terminal domain"/>
    <property type="match status" value="1"/>
</dbReference>
<sequence length="419" mass="47905">MEERQRALLIGVNINKQANFEETFEELKNLAIACELEVVGQIEQNLKSINIGHYIGSGKIEEVNDLINETEADVLIFNNELSPTQLRNLEKALEPIIMDRTSLILEIFANRAKTREAKLQVELARLRYMLPRLIGLNQDLGRQSGGVGTKNRGVGEKKIELDRRKIEEKIHDLNKELELIGNVRETQRKKRNKVGLPTVALVGYTNTGKSTLMNSMVELYQKSASKKVFEKDMLFATLDTSVRNITLPDSKVFLLSDTVGFVSKLPHDLIKAFRSTLKEVRDADLLLHVVDFSNPNYEQQIEVTDETLKQIGARAIPTIYVYNKVDLTTMDAPYNTDETVYISAKKKIGLEELIQLISKKIFKHIECKMLIPYEQGSIVSYFNEYANVKSVSYESYGTLLTVECRESDYTRYKQFTYNE</sequence>
<evidence type="ECO:0000256" key="7">
    <source>
        <dbReference type="PIRSR" id="PIRSR006809-1"/>
    </source>
</evidence>
<comment type="similarity">
    <text evidence="6">Belongs to the TRAFAC class OBG-HflX-like GTPase superfamily. HflX GTPase family.</text>
</comment>
<dbReference type="GO" id="GO:0003924">
    <property type="term" value="F:GTPase activity"/>
    <property type="evidence" value="ECO:0007669"/>
    <property type="project" value="UniProtKB-UniRule"/>
</dbReference>
<dbReference type="Gene3D" id="3.40.50.300">
    <property type="entry name" value="P-loop containing nucleotide triphosphate hydrolases"/>
    <property type="match status" value="1"/>
</dbReference>
<evidence type="ECO:0000256" key="9">
    <source>
        <dbReference type="SAM" id="Coils"/>
    </source>
</evidence>
<protein>
    <recommendedName>
        <fullName evidence="6">GTPase HflX</fullName>
    </recommendedName>
    <alternativeName>
        <fullName evidence="6">GTP-binding protein HflX</fullName>
    </alternativeName>
</protein>
<comment type="cofactor">
    <cofactor evidence="8">
        <name>Mg(2+)</name>
        <dbReference type="ChEBI" id="CHEBI:18420"/>
    </cofactor>
</comment>
<accession>A0AAU0UIQ6</accession>
<dbReference type="NCBIfam" id="TIGR03156">
    <property type="entry name" value="GTP_HflX"/>
    <property type="match status" value="1"/>
</dbReference>
<evidence type="ECO:0000313" key="11">
    <source>
        <dbReference type="EMBL" id="WRO20477.1"/>
    </source>
</evidence>
<feature type="binding site" evidence="8">
    <location>
        <position position="237"/>
    </location>
    <ligand>
        <name>Mg(2+)</name>
        <dbReference type="ChEBI" id="CHEBI:18420"/>
    </ligand>
</feature>
<dbReference type="GO" id="GO:0005737">
    <property type="term" value="C:cytoplasm"/>
    <property type="evidence" value="ECO:0007669"/>
    <property type="project" value="UniProtKB-SubCell"/>
</dbReference>
<dbReference type="InterPro" id="IPR006073">
    <property type="entry name" value="GTP-bd"/>
</dbReference>
<evidence type="ECO:0000256" key="5">
    <source>
        <dbReference type="ARBA" id="ARBA00023134"/>
    </source>
</evidence>
<keyword evidence="1 6" id="KW-0963">Cytoplasm</keyword>
<evidence type="ECO:0000256" key="2">
    <source>
        <dbReference type="ARBA" id="ARBA00022723"/>
    </source>
</evidence>
<dbReference type="KEGG" id="dbc:MFMK1_000247"/>
<dbReference type="PROSITE" id="PS51705">
    <property type="entry name" value="G_HFLX"/>
    <property type="match status" value="1"/>
</dbReference>
<comment type="function">
    <text evidence="6">GTPase that associates with the 50S ribosomal subunit and may have a role during protein synthesis or ribosome biogenesis.</text>
</comment>
<keyword evidence="2 8" id="KW-0479">Metal-binding</keyword>
<dbReference type="AlphaFoldDB" id="A0AAU0UIQ6"/>
<comment type="subcellular location">
    <subcellularLocation>
        <location evidence="6">Cytoplasm</location>
    </subcellularLocation>
    <text evidence="6">May associate with membranes.</text>
</comment>
<dbReference type="Pfam" id="PF01926">
    <property type="entry name" value="MMR_HSR1"/>
    <property type="match status" value="1"/>
</dbReference>
<keyword evidence="3 6" id="KW-0547">Nucleotide-binding</keyword>
<feature type="domain" description="Hflx-type G" evidence="10">
    <location>
        <begin position="197"/>
        <end position="365"/>
    </location>
</feature>
<feature type="binding site" evidence="7">
    <location>
        <begin position="257"/>
        <end position="260"/>
    </location>
    <ligand>
        <name>GTP</name>
        <dbReference type="ChEBI" id="CHEBI:37565"/>
    </ligand>
</feature>
<keyword evidence="12" id="KW-1185">Reference proteome</keyword>
<dbReference type="InterPro" id="IPR025121">
    <property type="entry name" value="GTPase_HflX_N"/>
</dbReference>